<dbReference type="PROSITE" id="PS51537">
    <property type="entry name" value="NV_3CL_PRO"/>
    <property type="match status" value="1"/>
</dbReference>
<organism evidence="2">
    <name type="scientific">uncultured Caudovirales phage</name>
    <dbReference type="NCBI Taxonomy" id="2100421"/>
    <lineage>
        <taxon>Viruses</taxon>
        <taxon>Duplodnaviria</taxon>
        <taxon>Heunggongvirae</taxon>
        <taxon>Uroviricota</taxon>
        <taxon>Caudoviricetes</taxon>
        <taxon>Peduoviridae</taxon>
        <taxon>Maltschvirus</taxon>
        <taxon>Maltschvirus maltsch</taxon>
    </lineage>
</organism>
<reference evidence="2" key="1">
    <citation type="submission" date="2020-05" db="EMBL/GenBank/DDBJ databases">
        <authorList>
            <person name="Chiriac C."/>
            <person name="Salcher M."/>
            <person name="Ghai R."/>
            <person name="Kavagutti S V."/>
        </authorList>
    </citation>
    <scope>NUCLEOTIDE SEQUENCE</scope>
</reference>
<evidence type="ECO:0000259" key="1">
    <source>
        <dbReference type="PROSITE" id="PS51537"/>
    </source>
</evidence>
<dbReference type="GO" id="GO:0006508">
    <property type="term" value="P:proteolysis"/>
    <property type="evidence" value="ECO:0007669"/>
    <property type="project" value="InterPro"/>
</dbReference>
<dbReference type="GO" id="GO:0004197">
    <property type="term" value="F:cysteine-type endopeptidase activity"/>
    <property type="evidence" value="ECO:0007669"/>
    <property type="project" value="InterPro"/>
</dbReference>
<dbReference type="GO" id="GO:0043657">
    <property type="term" value="C:host cell"/>
    <property type="evidence" value="ECO:0007669"/>
    <property type="project" value="UniProtKB-SubCell"/>
</dbReference>
<evidence type="ECO:0000313" key="2">
    <source>
        <dbReference type="EMBL" id="CAB4195521.1"/>
    </source>
</evidence>
<sequence length="113" mass="12498">MQHQQSLEFTGWDGARQGMVTALDHANATSLDWGVRAIGMFEEYCRLFGSEPFMTEDVRDWSEGLGLASPPDKRAWGAVAMAARKAGLVRSMGYAPQKSVNAHRAPKTVWSRV</sequence>
<proteinExistence type="predicted"/>
<protein>
    <recommendedName>
        <fullName evidence="1">Peptidase C37 domain-containing protein</fullName>
    </recommendedName>
</protein>
<dbReference type="EMBL" id="LR797250">
    <property type="protein sequence ID" value="CAB4195521.1"/>
    <property type="molecule type" value="Genomic_DNA"/>
</dbReference>
<dbReference type="InterPro" id="IPR001665">
    <property type="entry name" value="Norovirus_pept_C37"/>
</dbReference>
<gene>
    <name evidence="2" type="ORF">UFOVP1298_24</name>
</gene>
<feature type="domain" description="Peptidase C37" evidence="1">
    <location>
        <begin position="105"/>
        <end position="113"/>
    </location>
</feature>
<name>A0A6J5RPH3_9CAUD</name>
<accession>A0A6J5RPH3</accession>